<name>A0A3G2QZX6_9STRA</name>
<sequence>MYFTLAETIYFTRKNFKIFSEKKHFKFNEFESKKYKFSNLSRKKKIEKEKRRRYQIYSTLDYLLSRITFYDFFSPDAFKIAIYSKYYAHILNKKNVSTDLLFLAFFNSNSELISILENFGIKQKQLDRMIWNYYDKSLEKPSKNYFFTINRILRNFWSSLFFINKKLNSKLKFSQEINKIFEKAAINALNRFKTPIITSEILFITLMEEKKTKAAKLIRYFLPNQTQWLLLRYQLIKRIHKRELLIRKLTKKNQRYFAYLLLTQLTELELSHTLFTETFAETVSIFRNTLIMESLQINIMKKIRKDAICESLIFQPSEKLKSFLSNSLINNNFEII</sequence>
<dbReference type="SUPFAM" id="SSF81923">
    <property type="entry name" value="Double Clp-N motif"/>
    <property type="match status" value="1"/>
</dbReference>
<dbReference type="AlphaFoldDB" id="A0A3G2QZX6"/>
<evidence type="ECO:0000313" key="1">
    <source>
        <dbReference type="EMBL" id="AYO28654.1"/>
    </source>
</evidence>
<accession>A0A3G2QZX6</accession>
<protein>
    <submittedName>
        <fullName evidence="1">ClpN</fullName>
    </submittedName>
</protein>
<keyword evidence="1" id="KW-0934">Plastid</keyword>
<proteinExistence type="predicted"/>
<reference evidence="1" key="1">
    <citation type="submission" date="2018-08" db="EMBL/GenBank/DDBJ databases">
        <title>Comparative Plastid Genomics of Synurophyceae: Evolutionary Evidence of Lateral Gene Transfer and Inverted Repeat Dynamics.</title>
        <authorList>
            <person name="Kim J.I."/>
            <person name="Shin H."/>
            <person name="Skaloud P."/>
            <person name="Jung J."/>
            <person name="Yoon H.S."/>
            <person name="Archibald J.M."/>
            <person name="Shin W."/>
        </authorList>
    </citation>
    <scope>NUCLEOTIDE SEQUENCE</scope>
    <source>
        <strain evidence="1">CCMP1781</strain>
    </source>
</reference>
<dbReference type="Gene3D" id="1.10.1780.10">
    <property type="entry name" value="Clp, N-terminal domain"/>
    <property type="match status" value="1"/>
</dbReference>
<geneLocation type="plastid" evidence="1"/>
<dbReference type="InterPro" id="IPR036628">
    <property type="entry name" value="Clp_N_dom_sf"/>
</dbReference>
<dbReference type="EMBL" id="MH795132">
    <property type="protein sequence ID" value="AYO28654.1"/>
    <property type="molecule type" value="Genomic_DNA"/>
</dbReference>
<organism evidence="1">
    <name type="scientific">Neotessella volvocina</name>
    <dbReference type="NCBI Taxonomy" id="52559"/>
    <lineage>
        <taxon>Eukaryota</taxon>
        <taxon>Sar</taxon>
        <taxon>Stramenopiles</taxon>
        <taxon>Ochrophyta</taxon>
        <taxon>Synurophyceae</taxon>
        <taxon>Synurales</taxon>
        <taxon>Neotessellaceae</taxon>
        <taxon>Neotessella</taxon>
    </lineage>
</organism>
<gene>
    <name evidence="1" type="primary">clpN</name>
</gene>